<dbReference type="EMBL" id="CP021330">
    <property type="protein sequence ID" value="AVX05737.1"/>
    <property type="molecule type" value="Genomic_DNA"/>
</dbReference>
<evidence type="ECO:0000256" key="1">
    <source>
        <dbReference type="ARBA" id="ARBA00023002"/>
    </source>
</evidence>
<dbReference type="Proteomes" id="UP000258927">
    <property type="component" value="Chromosome"/>
</dbReference>
<feature type="domain" description="Flavin reductase like" evidence="2">
    <location>
        <begin position="34"/>
        <end position="183"/>
    </location>
</feature>
<gene>
    <name evidence="3" type="ORF">MXMO3_03231</name>
</gene>
<accession>A0A2R4MI78</accession>
<organism evidence="3 4">
    <name type="scientific">Maritalea myrionectae</name>
    <dbReference type="NCBI Taxonomy" id="454601"/>
    <lineage>
        <taxon>Bacteria</taxon>
        <taxon>Pseudomonadati</taxon>
        <taxon>Pseudomonadota</taxon>
        <taxon>Alphaproteobacteria</taxon>
        <taxon>Hyphomicrobiales</taxon>
        <taxon>Devosiaceae</taxon>
        <taxon>Maritalea</taxon>
    </lineage>
</organism>
<evidence type="ECO:0000313" key="3">
    <source>
        <dbReference type="EMBL" id="AVX05737.1"/>
    </source>
</evidence>
<reference evidence="3 4" key="1">
    <citation type="submission" date="2017-05" db="EMBL/GenBank/DDBJ databases">
        <title>Genome Analysis of Maritalea myrionectae HL2708#5.</title>
        <authorList>
            <consortium name="Cotde Inc.-PKNU"/>
            <person name="Jang D."/>
            <person name="Oh H.-M."/>
        </authorList>
    </citation>
    <scope>NUCLEOTIDE SEQUENCE [LARGE SCALE GENOMIC DNA]</scope>
    <source>
        <strain evidence="3 4">HL2708#5</strain>
    </source>
</reference>
<dbReference type="InterPro" id="IPR050268">
    <property type="entry name" value="NADH-dep_flavin_reductase"/>
</dbReference>
<proteinExistence type="predicted"/>
<dbReference type="Gene3D" id="2.30.110.10">
    <property type="entry name" value="Electron Transport, Fmn-binding Protein, Chain A"/>
    <property type="match status" value="1"/>
</dbReference>
<name>A0A2R4MI78_9HYPH</name>
<dbReference type="AlphaFoldDB" id="A0A2R4MI78"/>
<dbReference type="GO" id="GO:0006208">
    <property type="term" value="P:pyrimidine nucleobase catabolic process"/>
    <property type="evidence" value="ECO:0007669"/>
    <property type="project" value="TreeGrafter"/>
</dbReference>
<dbReference type="Pfam" id="PF01613">
    <property type="entry name" value="Flavin_Reduct"/>
    <property type="match status" value="1"/>
</dbReference>
<evidence type="ECO:0000313" key="4">
    <source>
        <dbReference type="Proteomes" id="UP000258927"/>
    </source>
</evidence>
<dbReference type="PANTHER" id="PTHR30466">
    <property type="entry name" value="FLAVIN REDUCTASE"/>
    <property type="match status" value="1"/>
</dbReference>
<dbReference type="KEGG" id="mmyr:MXMO3_03231"/>
<evidence type="ECO:0000259" key="2">
    <source>
        <dbReference type="SMART" id="SM00903"/>
    </source>
</evidence>
<dbReference type="InterPro" id="IPR012349">
    <property type="entry name" value="Split_barrel_FMN-bd"/>
</dbReference>
<dbReference type="PANTHER" id="PTHR30466:SF1">
    <property type="entry name" value="FMN REDUCTASE (NADH) RUTF"/>
    <property type="match status" value="1"/>
</dbReference>
<sequence>MGQNAKASERLNAGGAVAPHPLSSVDAAAFRNALSRLAAAVNVITTDGPAGQCGVTASAVCSVSDTPPTVLVCLNRAHRMNGFVKANGTFCINMLAADQQDIAEMFAGFGRVGMAERFIRCGAISDMDRAPIVANAIAAIDCDITGIREVGTHSVIFGTARAIKIGKDQRKAPLVYHQRHYHTVQILKSNGESA</sequence>
<dbReference type="GO" id="GO:0042602">
    <property type="term" value="F:riboflavin reductase (NADPH) activity"/>
    <property type="evidence" value="ECO:0007669"/>
    <property type="project" value="TreeGrafter"/>
</dbReference>
<keyword evidence="1" id="KW-0560">Oxidoreductase</keyword>
<dbReference type="InterPro" id="IPR002563">
    <property type="entry name" value="Flavin_Rdtase-like_dom"/>
</dbReference>
<protein>
    <submittedName>
        <fullName evidence="3">FMN reductase (NADH) RutF</fullName>
    </submittedName>
</protein>
<dbReference type="SUPFAM" id="SSF50475">
    <property type="entry name" value="FMN-binding split barrel"/>
    <property type="match status" value="1"/>
</dbReference>
<dbReference type="SMART" id="SM00903">
    <property type="entry name" value="Flavin_Reduct"/>
    <property type="match status" value="1"/>
</dbReference>
<dbReference type="GO" id="GO:0010181">
    <property type="term" value="F:FMN binding"/>
    <property type="evidence" value="ECO:0007669"/>
    <property type="project" value="InterPro"/>
</dbReference>
<dbReference type="RefSeq" id="WP_117396527.1">
    <property type="nucleotide sequence ID" value="NZ_CP021330.1"/>
</dbReference>
<keyword evidence="4" id="KW-1185">Reference proteome</keyword>
<dbReference type="STRING" id="1122213.GCA_000423365_00923"/>